<evidence type="ECO:0000313" key="5">
    <source>
        <dbReference type="EMBL" id="WZN62076.1"/>
    </source>
</evidence>
<dbReference type="GO" id="GO:0004175">
    <property type="term" value="F:endopeptidase activity"/>
    <property type="evidence" value="ECO:0007669"/>
    <property type="project" value="UniProtKB-ARBA"/>
</dbReference>
<sequence>MRTMVQTSFTEAGSTSRWARAANERWGSGGSRLRVGRRASRCARAHVPVVVAGPGRRRGVCRPDLGRVRSSGREGGGGERATDGGAEAAAAAGIFDLSLLLDAKWDVPWGGKVLATGFLSWSFVFLGIGIFLAPALANSLHLDLAGTGSPDDKAYFLLLDQTCELAAGLGLIWFVTRPYAPLPRDLFRFSLDRPFDRRDGWLLWGLIGIAGGVVGVGVTAYLLSLIQQDGGAQSAGTADAVVTMLSKDPKVFLSILTVTSLMAPLLEEVIFRGFLLTTLTKWMPAPAAAFVSAGLFGAAHLTTRDFAQLTALGVVLGLSYVRTKNLATPMLIHSFWNSGVLFALEVLYLGGYDVTEIIKNQ</sequence>
<dbReference type="PANTHER" id="PTHR43592:SF15">
    <property type="entry name" value="CAAX AMINO TERMINAL PROTEASE FAMILY PROTEIN"/>
    <property type="match status" value="1"/>
</dbReference>
<dbReference type="EMBL" id="HBHZ01005758">
    <property type="protein sequence ID" value="CAE0191354.1"/>
    <property type="molecule type" value="Transcribed_RNA"/>
</dbReference>
<feature type="transmembrane region" description="Helical" evidence="2">
    <location>
        <begin position="251"/>
        <end position="270"/>
    </location>
</feature>
<feature type="transmembrane region" description="Helical" evidence="2">
    <location>
        <begin position="201"/>
        <end position="223"/>
    </location>
</feature>
<evidence type="ECO:0000256" key="2">
    <source>
        <dbReference type="SAM" id="Phobius"/>
    </source>
</evidence>
<organism evidence="4">
    <name type="scientific">Chloropicon roscoffensis</name>
    <dbReference type="NCBI Taxonomy" id="1461544"/>
    <lineage>
        <taxon>Eukaryota</taxon>
        <taxon>Viridiplantae</taxon>
        <taxon>Chlorophyta</taxon>
        <taxon>Chloropicophyceae</taxon>
        <taxon>Chloropicales</taxon>
        <taxon>Chloropicaceae</taxon>
        <taxon>Chloropicon</taxon>
    </lineage>
</organism>
<evidence type="ECO:0000256" key="1">
    <source>
        <dbReference type="SAM" id="MobiDB-lite"/>
    </source>
</evidence>
<proteinExistence type="predicted"/>
<dbReference type="GO" id="GO:0080120">
    <property type="term" value="P:CAAX-box protein maturation"/>
    <property type="evidence" value="ECO:0007669"/>
    <property type="project" value="UniProtKB-ARBA"/>
</dbReference>
<keyword evidence="5" id="KW-0378">Hydrolase</keyword>
<keyword evidence="2" id="KW-0812">Transmembrane</keyword>
<keyword evidence="2" id="KW-0472">Membrane</keyword>
<evidence type="ECO:0000259" key="3">
    <source>
        <dbReference type="Pfam" id="PF02517"/>
    </source>
</evidence>
<evidence type="ECO:0000313" key="4">
    <source>
        <dbReference type="EMBL" id="CAE0191354.1"/>
    </source>
</evidence>
<dbReference type="AlphaFoldDB" id="A0A7S3FRW1"/>
<keyword evidence="2" id="KW-1133">Transmembrane helix</keyword>
<dbReference type="PANTHER" id="PTHR43592">
    <property type="entry name" value="CAAX AMINO TERMINAL PROTEASE"/>
    <property type="match status" value="1"/>
</dbReference>
<reference evidence="4" key="1">
    <citation type="submission" date="2021-01" db="EMBL/GenBank/DDBJ databases">
        <authorList>
            <person name="Corre E."/>
            <person name="Pelletier E."/>
            <person name="Niang G."/>
            <person name="Scheremetjew M."/>
            <person name="Finn R."/>
            <person name="Kale V."/>
            <person name="Holt S."/>
            <person name="Cochrane G."/>
            <person name="Meng A."/>
            <person name="Brown T."/>
            <person name="Cohen L."/>
        </authorList>
    </citation>
    <scope>NUCLEOTIDE SEQUENCE</scope>
    <source>
        <strain evidence="4">RCC1871</strain>
    </source>
</reference>
<protein>
    <submittedName>
        <fullName evidence="5">CAAX amino terminal protease</fullName>
    </submittedName>
</protein>
<feature type="transmembrane region" description="Helical" evidence="2">
    <location>
        <begin position="155"/>
        <end position="180"/>
    </location>
</feature>
<feature type="transmembrane region" description="Helical" evidence="2">
    <location>
        <begin position="113"/>
        <end position="135"/>
    </location>
</feature>
<reference evidence="5 6" key="2">
    <citation type="submission" date="2024-03" db="EMBL/GenBank/DDBJ databases">
        <title>Complete genome sequence of the green alga Chloropicon roscoffensis RCC1871.</title>
        <authorList>
            <person name="Lemieux C."/>
            <person name="Pombert J.-F."/>
            <person name="Otis C."/>
            <person name="Turmel M."/>
        </authorList>
    </citation>
    <scope>NUCLEOTIDE SEQUENCE [LARGE SCALE GENOMIC DNA]</scope>
    <source>
        <strain evidence="5 6">RCC1871</strain>
    </source>
</reference>
<feature type="domain" description="CAAX prenyl protease 2/Lysostaphin resistance protein A-like" evidence="3">
    <location>
        <begin position="252"/>
        <end position="338"/>
    </location>
</feature>
<dbReference type="EMBL" id="CP151505">
    <property type="protein sequence ID" value="WZN62076.1"/>
    <property type="molecule type" value="Genomic_DNA"/>
</dbReference>
<gene>
    <name evidence="4" type="ORF">CROS1456_LOCUS4444</name>
    <name evidence="5" type="ORF">HKI87_05g36120</name>
</gene>
<evidence type="ECO:0000313" key="6">
    <source>
        <dbReference type="Proteomes" id="UP001472866"/>
    </source>
</evidence>
<dbReference type="InterPro" id="IPR003675">
    <property type="entry name" value="Rce1/LyrA-like_dom"/>
</dbReference>
<dbReference type="Proteomes" id="UP001472866">
    <property type="component" value="Chromosome 05"/>
</dbReference>
<dbReference type="Pfam" id="PF02517">
    <property type="entry name" value="Rce1-like"/>
    <property type="match status" value="1"/>
</dbReference>
<accession>A0A7S3FRW1</accession>
<name>A0A7S3FRW1_9CHLO</name>
<keyword evidence="5" id="KW-0645">Protease</keyword>
<feature type="transmembrane region" description="Helical" evidence="2">
    <location>
        <begin position="282"/>
        <end position="300"/>
    </location>
</feature>
<dbReference type="GO" id="GO:0006508">
    <property type="term" value="P:proteolysis"/>
    <property type="evidence" value="ECO:0007669"/>
    <property type="project" value="UniProtKB-KW"/>
</dbReference>
<feature type="transmembrane region" description="Helical" evidence="2">
    <location>
        <begin position="335"/>
        <end position="352"/>
    </location>
</feature>
<feature type="region of interest" description="Disordered" evidence="1">
    <location>
        <begin position="62"/>
        <end position="84"/>
    </location>
</feature>
<keyword evidence="6" id="KW-1185">Reference proteome</keyword>